<dbReference type="Gene3D" id="1.25.40.10">
    <property type="entry name" value="Tetratricopeptide repeat domain"/>
    <property type="match status" value="1"/>
</dbReference>
<keyword evidence="11" id="KW-1185">Reference proteome</keyword>
<keyword evidence="3" id="KW-0813">Transport</keyword>
<dbReference type="GO" id="GO:0016192">
    <property type="term" value="P:vesicle-mediated transport"/>
    <property type="evidence" value="ECO:0007669"/>
    <property type="project" value="UniProtKB-KW"/>
</dbReference>
<name>A0A1G4IJN1_TRYEQ</name>
<dbReference type="GO" id="GO:0006886">
    <property type="term" value="P:intracellular protein transport"/>
    <property type="evidence" value="ECO:0007669"/>
    <property type="project" value="InterPro"/>
</dbReference>
<dbReference type="SUPFAM" id="SSF48452">
    <property type="entry name" value="TPR-like"/>
    <property type="match status" value="1"/>
</dbReference>
<comment type="caution">
    <text evidence="10">The sequence shown here is derived from an EMBL/GenBank/DDBJ whole genome shotgun (WGS) entry which is preliminary data.</text>
</comment>
<dbReference type="EMBL" id="CZPT02001883">
    <property type="protein sequence ID" value="SCU72531.1"/>
    <property type="molecule type" value="Genomic_DNA"/>
</dbReference>
<evidence type="ECO:0000256" key="5">
    <source>
        <dbReference type="ARBA" id="ARBA00022927"/>
    </source>
</evidence>
<comment type="subcellular location">
    <subcellularLocation>
        <location evidence="1">Membrane</location>
        <topology evidence="1">Peripheral membrane protein</topology>
    </subcellularLocation>
</comment>
<dbReference type="AlphaFoldDB" id="A0A1G4IJN1"/>
<evidence type="ECO:0000313" key="11">
    <source>
        <dbReference type="Proteomes" id="UP000195570"/>
    </source>
</evidence>
<protein>
    <recommendedName>
        <fullName evidence="7">Gamma-soluble NSF attachment protein</fullName>
    </recommendedName>
    <alternativeName>
        <fullName evidence="8">N-ethylmaleimide-sensitive factor attachment protein gamma</fullName>
    </alternativeName>
</protein>
<keyword evidence="9" id="KW-0175">Coiled coil</keyword>
<evidence type="ECO:0000256" key="4">
    <source>
        <dbReference type="ARBA" id="ARBA00022892"/>
    </source>
</evidence>
<evidence type="ECO:0000256" key="2">
    <source>
        <dbReference type="ARBA" id="ARBA00010050"/>
    </source>
</evidence>
<evidence type="ECO:0000256" key="3">
    <source>
        <dbReference type="ARBA" id="ARBA00022448"/>
    </source>
</evidence>
<reference evidence="10" key="1">
    <citation type="submission" date="2016-09" db="EMBL/GenBank/DDBJ databases">
        <authorList>
            <person name="Hebert L."/>
            <person name="Moumen B."/>
        </authorList>
    </citation>
    <scope>NUCLEOTIDE SEQUENCE [LARGE SCALE GENOMIC DNA]</scope>
    <source>
        <strain evidence="10">OVI</strain>
    </source>
</reference>
<feature type="coiled-coil region" evidence="9">
    <location>
        <begin position="159"/>
        <end position="189"/>
    </location>
</feature>
<dbReference type="PANTHER" id="PTHR13768:SF2">
    <property type="entry name" value="GAMMA-SOLUBLE NSF ATTACHMENT PROTEIN"/>
    <property type="match status" value="1"/>
</dbReference>
<dbReference type="VEuPathDB" id="TriTrypDB:TEOVI_000410800"/>
<dbReference type="GO" id="GO:0005774">
    <property type="term" value="C:vacuolar membrane"/>
    <property type="evidence" value="ECO:0007669"/>
    <property type="project" value="TreeGrafter"/>
</dbReference>
<organism evidence="10 11">
    <name type="scientific">Trypanosoma equiperdum</name>
    <dbReference type="NCBI Taxonomy" id="5694"/>
    <lineage>
        <taxon>Eukaryota</taxon>
        <taxon>Discoba</taxon>
        <taxon>Euglenozoa</taxon>
        <taxon>Kinetoplastea</taxon>
        <taxon>Metakinetoplastina</taxon>
        <taxon>Trypanosomatida</taxon>
        <taxon>Trypanosomatidae</taxon>
        <taxon>Trypanosoma</taxon>
    </lineage>
</organism>
<dbReference type="GeneID" id="92378048"/>
<evidence type="ECO:0000256" key="8">
    <source>
        <dbReference type="ARBA" id="ARBA00042485"/>
    </source>
</evidence>
<dbReference type="GO" id="GO:0031201">
    <property type="term" value="C:SNARE complex"/>
    <property type="evidence" value="ECO:0007669"/>
    <property type="project" value="TreeGrafter"/>
</dbReference>
<evidence type="ECO:0000256" key="7">
    <source>
        <dbReference type="ARBA" id="ARBA00040047"/>
    </source>
</evidence>
<keyword evidence="5" id="KW-0653">Protein transport</keyword>
<dbReference type="RefSeq" id="XP_067083012.1">
    <property type="nucleotide sequence ID" value="XM_067226911.1"/>
</dbReference>
<keyword evidence="6" id="KW-0472">Membrane</keyword>
<gene>
    <name evidence="10" type="ORF">TEOVI_000410800</name>
</gene>
<comment type="similarity">
    <text evidence="2">Belongs to the SNAP family.</text>
</comment>
<dbReference type="GO" id="GO:0005483">
    <property type="term" value="F:soluble NSF attachment protein activity"/>
    <property type="evidence" value="ECO:0007669"/>
    <property type="project" value="TreeGrafter"/>
</dbReference>
<dbReference type="GO" id="GO:0019905">
    <property type="term" value="F:syntaxin binding"/>
    <property type="evidence" value="ECO:0007669"/>
    <property type="project" value="TreeGrafter"/>
</dbReference>
<accession>A0A1G4IJN1</accession>
<sequence length="354" mass="38469">MSTGAFTEADSLMASAKKHLKTGLFKRKPDWGSAADDYERAGGLYVSDGNVEKACEAYNSACEAYEKVGSLVSASLIKSKLAQFLAEQARKGCGGKSLDKKLMDSAVESYRGAARYYALDGKFDRMAETLVKAAELIDPTTHCAFASPLAAKSNVEGDREKVKQVCALLEEAADAIEENEDNNNSYIIRLPDIYRKWMLACLRSGDVLRAIAVLERQLGITNGSGDGTSKIKGKCAGGFYARLNQPHNVAKTGLEIIVLCLSLGDLVLARMKLDGLRGISGFANTKEESTVRSLLEAFGERDTEMLQETLKDSTLMFITNDISRMAKKLVIRSTEAKPDTCEGGEVIDGEEDLR</sequence>
<dbReference type="InterPro" id="IPR000744">
    <property type="entry name" value="NSF_attach"/>
</dbReference>
<dbReference type="Proteomes" id="UP000195570">
    <property type="component" value="Unassembled WGS sequence"/>
</dbReference>
<dbReference type="PANTHER" id="PTHR13768">
    <property type="entry name" value="SOLUBLE NSF ATTACHMENT PROTEIN SNAP"/>
    <property type="match status" value="1"/>
</dbReference>
<proteinExistence type="inferred from homology"/>
<evidence type="ECO:0000256" key="1">
    <source>
        <dbReference type="ARBA" id="ARBA00004170"/>
    </source>
</evidence>
<evidence type="ECO:0000313" key="10">
    <source>
        <dbReference type="EMBL" id="SCU72531.1"/>
    </source>
</evidence>
<evidence type="ECO:0000256" key="9">
    <source>
        <dbReference type="SAM" id="Coils"/>
    </source>
</evidence>
<dbReference type="InterPro" id="IPR011990">
    <property type="entry name" value="TPR-like_helical_dom_sf"/>
</dbReference>
<keyword evidence="4" id="KW-0931">ER-Golgi transport</keyword>
<evidence type="ECO:0000256" key="6">
    <source>
        <dbReference type="ARBA" id="ARBA00023136"/>
    </source>
</evidence>